<gene>
    <name evidence="6" type="ORF">FY036_06475</name>
</gene>
<evidence type="ECO:0000256" key="1">
    <source>
        <dbReference type="ARBA" id="ARBA00004141"/>
    </source>
</evidence>
<name>A0A5D4GZ85_9HYPH</name>
<reference evidence="6 7" key="1">
    <citation type="submission" date="2019-08" db="EMBL/GenBank/DDBJ databases">
        <authorList>
            <person name="Seo Y.L."/>
        </authorList>
    </citation>
    <scope>NUCLEOTIDE SEQUENCE [LARGE SCALE GENOMIC DNA]</scope>
    <source>
        <strain evidence="6 7">MaA-C15</strain>
    </source>
</reference>
<reference evidence="6 7" key="2">
    <citation type="submission" date="2019-09" db="EMBL/GenBank/DDBJ databases">
        <title>Mesorhizobium sp. MaA-C15 isolated from Microcystis aeruginosa.</title>
        <authorList>
            <person name="Jeong S.E."/>
            <person name="Jin H.M."/>
            <person name="Jeon C.O."/>
        </authorList>
    </citation>
    <scope>NUCLEOTIDE SEQUENCE [LARGE SCALE GENOMIC DNA]</scope>
    <source>
        <strain evidence="6 7">MaA-C15</strain>
    </source>
</reference>
<evidence type="ECO:0000313" key="6">
    <source>
        <dbReference type="EMBL" id="TYR33698.1"/>
    </source>
</evidence>
<evidence type="ECO:0000256" key="5">
    <source>
        <dbReference type="SAM" id="Phobius"/>
    </source>
</evidence>
<dbReference type="InterPro" id="IPR038770">
    <property type="entry name" value="Na+/solute_symporter_sf"/>
</dbReference>
<protein>
    <submittedName>
        <fullName evidence="6">Bile acid:sodium symporter family protein</fullName>
    </submittedName>
</protein>
<dbReference type="PANTHER" id="PTHR10361">
    <property type="entry name" value="SODIUM-BILE ACID COTRANSPORTER"/>
    <property type="match status" value="1"/>
</dbReference>
<comment type="caution">
    <text evidence="6">The sequence shown here is derived from an EMBL/GenBank/DDBJ whole genome shotgun (WGS) entry which is preliminary data.</text>
</comment>
<feature type="transmembrane region" description="Helical" evidence="5">
    <location>
        <begin position="181"/>
        <end position="199"/>
    </location>
</feature>
<organism evidence="6 7">
    <name type="scientific">Neoaquamicrobium microcysteis</name>
    <dbReference type="NCBI Taxonomy" id="2682781"/>
    <lineage>
        <taxon>Bacteria</taxon>
        <taxon>Pseudomonadati</taxon>
        <taxon>Pseudomonadota</taxon>
        <taxon>Alphaproteobacteria</taxon>
        <taxon>Hyphomicrobiales</taxon>
        <taxon>Phyllobacteriaceae</taxon>
        <taxon>Neoaquamicrobium</taxon>
    </lineage>
</organism>
<dbReference type="Gene3D" id="1.20.1530.20">
    <property type="match status" value="1"/>
</dbReference>
<evidence type="ECO:0000256" key="4">
    <source>
        <dbReference type="ARBA" id="ARBA00023136"/>
    </source>
</evidence>
<dbReference type="Pfam" id="PF01758">
    <property type="entry name" value="SBF"/>
    <property type="match status" value="1"/>
</dbReference>
<feature type="transmembrane region" description="Helical" evidence="5">
    <location>
        <begin position="149"/>
        <end position="169"/>
    </location>
</feature>
<feature type="transmembrane region" description="Helical" evidence="5">
    <location>
        <begin position="107"/>
        <end position="129"/>
    </location>
</feature>
<keyword evidence="3 5" id="KW-1133">Transmembrane helix</keyword>
<evidence type="ECO:0000313" key="7">
    <source>
        <dbReference type="Proteomes" id="UP000323258"/>
    </source>
</evidence>
<dbReference type="AlphaFoldDB" id="A0A5D4GZ85"/>
<dbReference type="InterPro" id="IPR004710">
    <property type="entry name" value="Bilac:Na_transpt"/>
</dbReference>
<feature type="transmembrane region" description="Helical" evidence="5">
    <location>
        <begin position="75"/>
        <end position="95"/>
    </location>
</feature>
<keyword evidence="2 5" id="KW-0812">Transmembrane</keyword>
<keyword evidence="7" id="KW-1185">Reference proteome</keyword>
<sequence>MPLDDVTLNFNPSGLMLLNAVLAIVMFGVALDLSVADFRRVAKAPRALALGFASQFVFLPAATLLLVIVTAPPPSIALGLILVAACPGGNISNFLTHRAEGNTALSVSLTAISTVAAVFMTPFSLAFWAGLHAPAAELVRETNVSVLDMGFTVGVLLVLPLGAGMAINARVPRVAARMRGPMRIVSLLVFAGFVAGALAANWAIFIAYVGMVFVLVLVHNAVALAGGYVIAAGGGLAEADRRAISIETGIQNSGLGLVLIFNFFGGLGGMAIVAAWWGVWHIVSGLAVAELFRRRNKAELAATV</sequence>
<dbReference type="OrthoDB" id="9806785at2"/>
<feature type="transmembrane region" description="Helical" evidence="5">
    <location>
        <begin position="205"/>
        <end position="231"/>
    </location>
</feature>
<keyword evidence="4 5" id="KW-0472">Membrane</keyword>
<dbReference type="RefSeq" id="WP_148913904.1">
    <property type="nucleotide sequence ID" value="NZ_VSZS01000058.1"/>
</dbReference>
<dbReference type="InterPro" id="IPR002657">
    <property type="entry name" value="BilAc:Na_symport/Acr3"/>
</dbReference>
<evidence type="ECO:0000256" key="2">
    <source>
        <dbReference type="ARBA" id="ARBA00022692"/>
    </source>
</evidence>
<dbReference type="Proteomes" id="UP000323258">
    <property type="component" value="Unassembled WGS sequence"/>
</dbReference>
<dbReference type="EMBL" id="VSZS01000058">
    <property type="protein sequence ID" value="TYR33698.1"/>
    <property type="molecule type" value="Genomic_DNA"/>
</dbReference>
<proteinExistence type="predicted"/>
<evidence type="ECO:0000256" key="3">
    <source>
        <dbReference type="ARBA" id="ARBA00022989"/>
    </source>
</evidence>
<feature type="transmembrane region" description="Helical" evidence="5">
    <location>
        <begin position="47"/>
        <end position="69"/>
    </location>
</feature>
<dbReference type="GO" id="GO:0016020">
    <property type="term" value="C:membrane"/>
    <property type="evidence" value="ECO:0007669"/>
    <property type="project" value="UniProtKB-SubCell"/>
</dbReference>
<feature type="transmembrane region" description="Helical" evidence="5">
    <location>
        <begin position="15"/>
        <end position="35"/>
    </location>
</feature>
<accession>A0A5D4GZ85</accession>
<comment type="subcellular location">
    <subcellularLocation>
        <location evidence="1">Membrane</location>
        <topology evidence="1">Multi-pass membrane protein</topology>
    </subcellularLocation>
</comment>
<dbReference type="PANTHER" id="PTHR10361:SF28">
    <property type="entry name" value="P3 PROTEIN-RELATED"/>
    <property type="match status" value="1"/>
</dbReference>